<dbReference type="AlphaFoldDB" id="A0A8T3ACX1"/>
<comment type="caution">
    <text evidence="2">The sequence shown here is derived from an EMBL/GenBank/DDBJ whole genome shotgun (WGS) entry which is preliminary data.</text>
</comment>
<proteinExistence type="predicted"/>
<dbReference type="PANTHER" id="PTHR31286:SF180">
    <property type="entry name" value="OS10G0362600 PROTEIN"/>
    <property type="match status" value="1"/>
</dbReference>
<sequence>MEAVLSGGPWFLNGHIVGMEKWTPKLSPMYMKGLTSPIWVKMTHLPLHYWDEKNIARIASMIGKPLILDGNLFQWGRREFARVCMRVKIDQSLPLRVWVKSISRRFFQKVEYEKIASFFYHCGMIGHDKAECNKGKSIQKEVEKADCFCGVAPEGGNKSEDVNLAAFGSWVLVNHKRNRRTIQRNNLMKPNVKYVKKQDNPIQKIRNTTNAKNSIV</sequence>
<protein>
    <recommendedName>
        <fullName evidence="1">Zinc knuckle CX2CX4HX4C domain-containing protein</fullName>
    </recommendedName>
</protein>
<organism evidence="2 3">
    <name type="scientific">Dendrobium nobile</name>
    <name type="common">Orchid</name>
    <dbReference type="NCBI Taxonomy" id="94219"/>
    <lineage>
        <taxon>Eukaryota</taxon>
        <taxon>Viridiplantae</taxon>
        <taxon>Streptophyta</taxon>
        <taxon>Embryophyta</taxon>
        <taxon>Tracheophyta</taxon>
        <taxon>Spermatophyta</taxon>
        <taxon>Magnoliopsida</taxon>
        <taxon>Liliopsida</taxon>
        <taxon>Asparagales</taxon>
        <taxon>Orchidaceae</taxon>
        <taxon>Epidendroideae</taxon>
        <taxon>Malaxideae</taxon>
        <taxon>Dendrobiinae</taxon>
        <taxon>Dendrobium</taxon>
    </lineage>
</organism>
<reference evidence="2" key="1">
    <citation type="journal article" date="2022" name="Front. Genet.">
        <title>Chromosome-Scale Assembly of the Dendrobium nobile Genome Provides Insights Into the Molecular Mechanism of the Biosynthesis of the Medicinal Active Ingredient of Dendrobium.</title>
        <authorList>
            <person name="Xu Q."/>
            <person name="Niu S.-C."/>
            <person name="Li K.-L."/>
            <person name="Zheng P.-J."/>
            <person name="Zhang X.-J."/>
            <person name="Jia Y."/>
            <person name="Liu Y."/>
            <person name="Niu Y.-X."/>
            <person name="Yu L.-H."/>
            <person name="Chen D.-F."/>
            <person name="Zhang G.-Q."/>
        </authorList>
    </citation>
    <scope>NUCLEOTIDE SEQUENCE</scope>
    <source>
        <tissue evidence="2">Leaf</tissue>
    </source>
</reference>
<evidence type="ECO:0000259" key="1">
    <source>
        <dbReference type="Pfam" id="PF14392"/>
    </source>
</evidence>
<name>A0A8T3ACX1_DENNO</name>
<feature type="domain" description="Zinc knuckle CX2CX4HX4C" evidence="1">
    <location>
        <begin position="111"/>
        <end position="134"/>
    </location>
</feature>
<gene>
    <name evidence="2" type="ORF">KFK09_024030</name>
</gene>
<evidence type="ECO:0000313" key="3">
    <source>
        <dbReference type="Proteomes" id="UP000829196"/>
    </source>
</evidence>
<evidence type="ECO:0000313" key="2">
    <source>
        <dbReference type="EMBL" id="KAI0493903.1"/>
    </source>
</evidence>
<dbReference type="EMBL" id="JAGYWB010000017">
    <property type="protein sequence ID" value="KAI0493903.1"/>
    <property type="molecule type" value="Genomic_DNA"/>
</dbReference>
<dbReference type="OrthoDB" id="1096772at2759"/>
<keyword evidence="3" id="KW-1185">Reference proteome</keyword>
<dbReference type="PANTHER" id="PTHR31286">
    <property type="entry name" value="GLYCINE-RICH CELL WALL STRUCTURAL PROTEIN 1.8-LIKE"/>
    <property type="match status" value="1"/>
</dbReference>
<dbReference type="InterPro" id="IPR040256">
    <property type="entry name" value="At4g02000-like"/>
</dbReference>
<dbReference type="Pfam" id="PF14392">
    <property type="entry name" value="zf-CCHC_4"/>
    <property type="match status" value="1"/>
</dbReference>
<dbReference type="Proteomes" id="UP000829196">
    <property type="component" value="Unassembled WGS sequence"/>
</dbReference>
<accession>A0A8T3ACX1</accession>
<dbReference type="InterPro" id="IPR025836">
    <property type="entry name" value="Zn_knuckle_CX2CX4HX4C"/>
</dbReference>